<protein>
    <recommendedName>
        <fullName evidence="3">Phage tail protein</fullName>
    </recommendedName>
</protein>
<evidence type="ECO:0000313" key="2">
    <source>
        <dbReference type="Proteomes" id="UP000253208"/>
    </source>
</evidence>
<proteinExistence type="predicted"/>
<reference evidence="1 2" key="1">
    <citation type="submission" date="2018-02" db="EMBL/GenBank/DDBJ databases">
        <title>Complete genome sequencing of Faecalibacterium prausnitzii strains isolated from the human gut.</title>
        <authorList>
            <person name="Fitzgerald B.C."/>
            <person name="Shkoporov A.N."/>
            <person name="Ross P.R."/>
            <person name="Hill C."/>
        </authorList>
    </citation>
    <scope>NUCLEOTIDE SEQUENCE [LARGE SCALE GENOMIC DNA]</scope>
    <source>
        <strain evidence="1 2">APC942/31-1</strain>
    </source>
</reference>
<organism evidence="1 2">
    <name type="scientific">Blautia obeum</name>
    <dbReference type="NCBI Taxonomy" id="40520"/>
    <lineage>
        <taxon>Bacteria</taxon>
        <taxon>Bacillati</taxon>
        <taxon>Bacillota</taxon>
        <taxon>Clostridia</taxon>
        <taxon>Lachnospirales</taxon>
        <taxon>Lachnospiraceae</taxon>
        <taxon>Blautia</taxon>
    </lineage>
</organism>
<evidence type="ECO:0008006" key="3">
    <source>
        <dbReference type="Google" id="ProtNLM"/>
    </source>
</evidence>
<dbReference type="EMBL" id="PSQG01000015">
    <property type="protein sequence ID" value="RCH43234.1"/>
    <property type="molecule type" value="Genomic_DNA"/>
</dbReference>
<accession>A0A367FZQ8</accession>
<name>A0A367FZQ8_9FIRM</name>
<dbReference type="InterPro" id="IPR010633">
    <property type="entry name" value="Phage_lambda_GpZ"/>
</dbReference>
<sequence length="195" mass="21053">MIVQKIEVTGIEDVEKRLGNLKSKAPLVVARAINRATTNVKKNMAKETSGKYFVSSGDVKKTITVTKATKSSLKAAVISNGTGIALSKFKVSPGTPVRYRGKNRSPKVYKAGVEKAGGVKPLDGDPKSFIAIMKSGHKGVFTRTSGRSLPIKQLYGPSVPQMIKNEKIMKAINDDANETLQKRIDAEIANLLRKG</sequence>
<evidence type="ECO:0000313" key="1">
    <source>
        <dbReference type="EMBL" id="RCH43234.1"/>
    </source>
</evidence>
<dbReference type="AlphaFoldDB" id="A0A367FZQ8"/>
<dbReference type="Pfam" id="PF06763">
    <property type="entry name" value="Minor_tail_Z"/>
    <property type="match status" value="1"/>
</dbReference>
<dbReference type="Proteomes" id="UP000253208">
    <property type="component" value="Unassembled WGS sequence"/>
</dbReference>
<comment type="caution">
    <text evidence="1">The sequence shown here is derived from an EMBL/GenBank/DDBJ whole genome shotgun (WGS) entry which is preliminary data.</text>
</comment>
<dbReference type="RefSeq" id="WP_114002357.1">
    <property type="nucleotide sequence ID" value="NZ_PSQG01000015.1"/>
</dbReference>
<gene>
    <name evidence="1" type="ORF">C4886_11140</name>
</gene>